<dbReference type="InterPro" id="IPR052542">
    <property type="entry name" value="Cholesterol_Oxidase"/>
</dbReference>
<evidence type="ECO:0000313" key="20">
    <source>
        <dbReference type="Proteomes" id="UP000005737"/>
    </source>
</evidence>
<dbReference type="STRING" id="183.GCA_002009735_01990"/>
<dbReference type="Pfam" id="PF00732">
    <property type="entry name" value="GMC_oxred_N"/>
    <property type="match status" value="1"/>
</dbReference>
<comment type="cofactor">
    <cofactor evidence="1">
        <name>FAD</name>
        <dbReference type="ChEBI" id="CHEBI:57692"/>
    </cofactor>
</comment>
<evidence type="ECO:0000256" key="3">
    <source>
        <dbReference type="ARBA" id="ARBA00022548"/>
    </source>
</evidence>
<evidence type="ECO:0000259" key="18">
    <source>
        <dbReference type="Pfam" id="PF05199"/>
    </source>
</evidence>
<dbReference type="EC" id="5.3.3.1" evidence="11"/>
<keyword evidence="9" id="KW-0753">Steroid metabolism</keyword>
<dbReference type="PRINTS" id="PR00411">
    <property type="entry name" value="PNDRDTASEI"/>
</dbReference>
<dbReference type="InterPro" id="IPR003953">
    <property type="entry name" value="FAD-dep_OxRdtase_2_FAD-bd"/>
</dbReference>
<dbReference type="HOGENOM" id="CLU_002483_2_0_12"/>
<evidence type="ECO:0000256" key="15">
    <source>
        <dbReference type="ARBA" id="ARBA00049778"/>
    </source>
</evidence>
<dbReference type="GO" id="GO:0016995">
    <property type="term" value="F:cholesterol oxidase activity"/>
    <property type="evidence" value="ECO:0007669"/>
    <property type="project" value="UniProtKB-EC"/>
</dbReference>
<dbReference type="AlphaFoldDB" id="H2CBJ6"/>
<evidence type="ECO:0000256" key="1">
    <source>
        <dbReference type="ARBA" id="ARBA00001974"/>
    </source>
</evidence>
<sequence>MQKTYDYIVIGSGFGGSVSALRLAQKGYSVAVLEAGKRYRSEEFPRTNWSLKKFLWIPGLAMYGIQRINLLKNVLILSGAGVGGGSLVYANTLYVPLPAFFDNPIVKKMGGDKVLLPFYELAKKMLGVEQTPRIFKADEMLRDTAVEMGFGDTFKSTPAGVYFGTPDTTHPDPYFGGEGPERVGCNYCGGCMVGCRNNSKNTLDKNYLFFAERLGVEIIPETKVVDIVPQNEDGSQGYTIYTKSSTGSAPKRTFQTKGIVLSAGVLGTMKLLWSMKQKGRMPRISDRLGHVVRTNSESIIGVTARSSNVDYSHGIAITSSVFPDPDTHIEPVRYPEGSDAMNGLAAPVMVDGGGWIPRQIRFLFAMLLHPIRGLRLTWPVGFAKRSIILLVMQSVDNYISIQNKRTFFWPWSKILTTKMEKGGHLPSYIPIANEFARALARRMKGYARSSINEVLLDIPTTAHILGGAVIGETPEEGVIDLQNRLFGYENFIVCDGSMVPANLGVNPSLTITALSERAMSLVPPKSQMHHFGFEKTWNVTTLLEGALSKQA</sequence>
<protein>
    <recommendedName>
        <fullName evidence="14">Cholesterol oxidase</fullName>
        <ecNumber evidence="13">1.1.3.6</ecNumber>
        <ecNumber evidence="11">5.3.3.1</ecNumber>
    </recommendedName>
    <alternativeName>
        <fullName evidence="15">Cholesterol isomerase</fullName>
    </alternativeName>
</protein>
<evidence type="ECO:0000256" key="11">
    <source>
        <dbReference type="ARBA" id="ARBA00038856"/>
    </source>
</evidence>
<dbReference type="InterPro" id="IPR000172">
    <property type="entry name" value="GMC_OxRdtase_N"/>
</dbReference>
<evidence type="ECO:0000256" key="6">
    <source>
        <dbReference type="ARBA" id="ARBA00023002"/>
    </source>
</evidence>
<evidence type="ECO:0000256" key="12">
    <source>
        <dbReference type="ARBA" id="ARBA00049645"/>
    </source>
</evidence>
<feature type="domain" description="Glucose-methanol-choline oxidoreductase N-terminal" evidence="16">
    <location>
        <begin position="184"/>
        <end position="272"/>
    </location>
</feature>
<name>H2CBJ6_9LEPT</name>
<accession>H2CBJ6</accession>
<feature type="domain" description="Glucose-methanol-choline oxidoreductase C-terminal" evidence="18">
    <location>
        <begin position="457"/>
        <end position="514"/>
    </location>
</feature>
<keyword evidence="3" id="KW-0153">Cholesterol metabolism</keyword>
<evidence type="ECO:0000259" key="17">
    <source>
        <dbReference type="Pfam" id="PF00890"/>
    </source>
</evidence>
<evidence type="ECO:0000313" key="19">
    <source>
        <dbReference type="EMBL" id="EHQ07371.1"/>
    </source>
</evidence>
<proteinExistence type="inferred from homology"/>
<comment type="pathway">
    <text evidence="12">Steroid metabolism; cholesterol degradation.</text>
</comment>
<comment type="similarity">
    <text evidence="2">Belongs to the GMC oxidoreductase family.</text>
</comment>
<evidence type="ECO:0000256" key="2">
    <source>
        <dbReference type="ARBA" id="ARBA00010790"/>
    </source>
</evidence>
<gene>
    <name evidence="19" type="ORF">Lepil_2700</name>
</gene>
<dbReference type="InterPro" id="IPR036188">
    <property type="entry name" value="FAD/NAD-bd_sf"/>
</dbReference>
<keyword evidence="7" id="KW-0443">Lipid metabolism</keyword>
<feature type="domain" description="FAD-dependent oxidoreductase 2 FAD-binding" evidence="17">
    <location>
        <begin position="6"/>
        <end position="41"/>
    </location>
</feature>
<dbReference type="Gene3D" id="3.50.50.60">
    <property type="entry name" value="FAD/NAD(P)-binding domain"/>
    <property type="match status" value="3"/>
</dbReference>
<dbReference type="Pfam" id="PF05199">
    <property type="entry name" value="GMC_oxred_C"/>
    <property type="match status" value="1"/>
</dbReference>
<keyword evidence="4" id="KW-0285">Flavoprotein</keyword>
<keyword evidence="10" id="KW-0413">Isomerase</keyword>
<reference evidence="19 20" key="1">
    <citation type="submission" date="2011-10" db="EMBL/GenBank/DDBJ databases">
        <title>The Improved High-Quality Draft genome of Leptonema illini DSM 21528.</title>
        <authorList>
            <consortium name="US DOE Joint Genome Institute (JGI-PGF)"/>
            <person name="Lucas S."/>
            <person name="Copeland A."/>
            <person name="Lapidus A."/>
            <person name="Glavina del Rio T."/>
            <person name="Dalin E."/>
            <person name="Tice H."/>
            <person name="Bruce D."/>
            <person name="Goodwin L."/>
            <person name="Pitluck S."/>
            <person name="Peters L."/>
            <person name="Mikhailova N."/>
            <person name="Held B."/>
            <person name="Kyrpides N."/>
            <person name="Mavromatis K."/>
            <person name="Ivanova N."/>
            <person name="Markowitz V."/>
            <person name="Cheng J.-F."/>
            <person name="Hugenholtz P."/>
            <person name="Woyke T."/>
            <person name="Wu D."/>
            <person name="Gronow S."/>
            <person name="Wellnitz S."/>
            <person name="Brambilla E.-M."/>
            <person name="Klenk H.-P."/>
            <person name="Eisen J.A."/>
        </authorList>
    </citation>
    <scope>NUCLEOTIDE SEQUENCE [LARGE SCALE GENOMIC DNA]</scope>
    <source>
        <strain evidence="19 20">DSM 21528</strain>
    </source>
</reference>
<dbReference type="RefSeq" id="WP_002773217.1">
    <property type="nucleotide sequence ID" value="NZ_JH597773.1"/>
</dbReference>
<keyword evidence="20" id="KW-1185">Reference proteome</keyword>
<dbReference type="GO" id="GO:0008203">
    <property type="term" value="P:cholesterol metabolic process"/>
    <property type="evidence" value="ECO:0007669"/>
    <property type="project" value="UniProtKB-KW"/>
</dbReference>
<evidence type="ECO:0000256" key="10">
    <source>
        <dbReference type="ARBA" id="ARBA00023235"/>
    </source>
</evidence>
<dbReference type="EC" id="1.1.3.6" evidence="13"/>
<organism evidence="19 20">
    <name type="scientific">Leptonema illini DSM 21528</name>
    <dbReference type="NCBI Taxonomy" id="929563"/>
    <lineage>
        <taxon>Bacteria</taxon>
        <taxon>Pseudomonadati</taxon>
        <taxon>Spirochaetota</taxon>
        <taxon>Spirochaetia</taxon>
        <taxon>Leptospirales</taxon>
        <taxon>Leptospiraceae</taxon>
        <taxon>Leptonema</taxon>
    </lineage>
</organism>
<dbReference type="SUPFAM" id="SSF51905">
    <property type="entry name" value="FAD/NAD(P)-binding domain"/>
    <property type="match status" value="1"/>
</dbReference>
<dbReference type="PANTHER" id="PTHR47470">
    <property type="entry name" value="CHOLESTEROL OXIDASE"/>
    <property type="match status" value="1"/>
</dbReference>
<keyword evidence="6" id="KW-0560">Oxidoreductase</keyword>
<dbReference type="PANTHER" id="PTHR47470:SF1">
    <property type="entry name" value="FAD-DEPENDENT OXIDOREDUCTASE 2 FAD BINDING DOMAIN-CONTAINING PROTEIN"/>
    <property type="match status" value="1"/>
</dbReference>
<evidence type="ECO:0000256" key="5">
    <source>
        <dbReference type="ARBA" id="ARBA00022827"/>
    </source>
</evidence>
<evidence type="ECO:0000259" key="16">
    <source>
        <dbReference type="Pfam" id="PF00732"/>
    </source>
</evidence>
<evidence type="ECO:0000256" key="13">
    <source>
        <dbReference type="ARBA" id="ARBA00049723"/>
    </source>
</evidence>
<dbReference type="Pfam" id="PF00890">
    <property type="entry name" value="FAD_binding_2"/>
    <property type="match status" value="1"/>
</dbReference>
<evidence type="ECO:0000256" key="14">
    <source>
        <dbReference type="ARBA" id="ARBA00049744"/>
    </source>
</evidence>
<keyword evidence="5" id="KW-0274">FAD</keyword>
<evidence type="ECO:0000256" key="8">
    <source>
        <dbReference type="ARBA" id="ARBA00023166"/>
    </source>
</evidence>
<dbReference type="EMBL" id="JH597773">
    <property type="protein sequence ID" value="EHQ07371.1"/>
    <property type="molecule type" value="Genomic_DNA"/>
</dbReference>
<dbReference type="GO" id="GO:0050660">
    <property type="term" value="F:flavin adenine dinucleotide binding"/>
    <property type="evidence" value="ECO:0007669"/>
    <property type="project" value="InterPro"/>
</dbReference>
<dbReference type="GO" id="GO:0004769">
    <property type="term" value="F:steroid Delta-isomerase activity"/>
    <property type="evidence" value="ECO:0007669"/>
    <property type="project" value="UniProtKB-EC"/>
</dbReference>
<dbReference type="InterPro" id="IPR007867">
    <property type="entry name" value="GMC_OxRtase_C"/>
</dbReference>
<evidence type="ECO:0000256" key="4">
    <source>
        <dbReference type="ARBA" id="ARBA00022630"/>
    </source>
</evidence>
<evidence type="ECO:0000256" key="9">
    <source>
        <dbReference type="ARBA" id="ARBA00023221"/>
    </source>
</evidence>
<evidence type="ECO:0000256" key="7">
    <source>
        <dbReference type="ARBA" id="ARBA00023098"/>
    </source>
</evidence>
<keyword evidence="8" id="KW-1207">Sterol metabolism</keyword>
<dbReference type="Proteomes" id="UP000005737">
    <property type="component" value="Unassembled WGS sequence"/>
</dbReference>